<evidence type="ECO:0000259" key="6">
    <source>
        <dbReference type="Pfam" id="PF01379"/>
    </source>
</evidence>
<dbReference type="Pfam" id="PF03900">
    <property type="entry name" value="Porphobil_deamC"/>
    <property type="match status" value="1"/>
</dbReference>
<dbReference type="SUPFAM" id="SSF53850">
    <property type="entry name" value="Periplasmic binding protein-like II"/>
    <property type="match status" value="1"/>
</dbReference>
<dbReference type="PANTHER" id="PTHR11557">
    <property type="entry name" value="PORPHOBILINOGEN DEAMINASE"/>
    <property type="match status" value="1"/>
</dbReference>
<dbReference type="PRINTS" id="PR00151">
    <property type="entry name" value="PORPHBDMNASE"/>
</dbReference>
<feature type="domain" description="Porphobilinogen deaminase C-terminal" evidence="7">
    <location>
        <begin position="226"/>
        <end position="295"/>
    </location>
</feature>
<keyword evidence="5" id="KW-0627">Porphyrin biosynthesis</keyword>
<dbReference type="GO" id="GO:0006783">
    <property type="term" value="P:heme biosynthetic process"/>
    <property type="evidence" value="ECO:0007669"/>
    <property type="project" value="TreeGrafter"/>
</dbReference>
<gene>
    <name evidence="8" type="ORF">METZ01_LOCUS202490</name>
</gene>
<comment type="cofactor">
    <cofactor evidence="1">
        <name>dipyrromethane</name>
        <dbReference type="ChEBI" id="CHEBI:60342"/>
    </cofactor>
</comment>
<dbReference type="EC" id="2.5.1.61" evidence="3"/>
<dbReference type="Gene3D" id="3.40.190.10">
    <property type="entry name" value="Periplasmic binding protein-like II"/>
    <property type="match status" value="2"/>
</dbReference>
<dbReference type="FunFam" id="3.40.190.10:FF:000005">
    <property type="entry name" value="Porphobilinogen deaminase"/>
    <property type="match status" value="1"/>
</dbReference>
<evidence type="ECO:0000259" key="7">
    <source>
        <dbReference type="Pfam" id="PF03900"/>
    </source>
</evidence>
<dbReference type="GO" id="GO:0005737">
    <property type="term" value="C:cytoplasm"/>
    <property type="evidence" value="ECO:0007669"/>
    <property type="project" value="TreeGrafter"/>
</dbReference>
<evidence type="ECO:0000256" key="5">
    <source>
        <dbReference type="ARBA" id="ARBA00023244"/>
    </source>
</evidence>
<dbReference type="Pfam" id="PF01379">
    <property type="entry name" value="Porphobil_deam"/>
    <property type="match status" value="1"/>
</dbReference>
<dbReference type="InterPro" id="IPR022417">
    <property type="entry name" value="Porphobilin_deaminase_N"/>
</dbReference>
<evidence type="ECO:0000256" key="2">
    <source>
        <dbReference type="ARBA" id="ARBA00005638"/>
    </source>
</evidence>
<protein>
    <recommendedName>
        <fullName evidence="3">hydroxymethylbilane synthase</fullName>
        <ecNumber evidence="3">2.5.1.61</ecNumber>
    </recommendedName>
</protein>
<feature type="domain" description="Porphobilinogen deaminase N-terminal" evidence="6">
    <location>
        <begin position="6"/>
        <end position="213"/>
    </location>
</feature>
<evidence type="ECO:0000256" key="3">
    <source>
        <dbReference type="ARBA" id="ARBA00012655"/>
    </source>
</evidence>
<proteinExistence type="inferred from homology"/>
<accession>A0A382EFS7</accession>
<reference evidence="8" key="1">
    <citation type="submission" date="2018-05" db="EMBL/GenBank/DDBJ databases">
        <authorList>
            <person name="Lanie J.A."/>
            <person name="Ng W.-L."/>
            <person name="Kazmierczak K.M."/>
            <person name="Andrzejewski T.M."/>
            <person name="Davidsen T.M."/>
            <person name="Wayne K.J."/>
            <person name="Tettelin H."/>
            <person name="Glass J.I."/>
            <person name="Rusch D."/>
            <person name="Podicherti R."/>
            <person name="Tsui H.-C.T."/>
            <person name="Winkler M.E."/>
        </authorList>
    </citation>
    <scope>NUCLEOTIDE SEQUENCE</scope>
</reference>
<evidence type="ECO:0000256" key="1">
    <source>
        <dbReference type="ARBA" id="ARBA00001916"/>
    </source>
</evidence>
<dbReference type="InterPro" id="IPR022418">
    <property type="entry name" value="Porphobilinogen_deaminase_C"/>
</dbReference>
<evidence type="ECO:0000313" key="8">
    <source>
        <dbReference type="EMBL" id="SVB49636.1"/>
    </source>
</evidence>
<dbReference type="PIRSF" id="PIRSF001438">
    <property type="entry name" value="4pyrrol_synth_OHMeBilane_synth"/>
    <property type="match status" value="1"/>
</dbReference>
<dbReference type="InterPro" id="IPR000860">
    <property type="entry name" value="HemC"/>
</dbReference>
<dbReference type="InterPro" id="IPR036803">
    <property type="entry name" value="Porphobilinogen_deaminase_C_sf"/>
</dbReference>
<keyword evidence="4" id="KW-0808">Transferase</keyword>
<sequence>MIKNKIIIGSRGSKLAILYAEKAKKIILDSYTDLNIDIKIIKTSGDIHHSKSLSEIGGKGLFSKQIEEELLDKKIDIAVHALKDLPSDETDGLETKVFLKRNDPRDVFISPNCKSIFDLKAHSIIGTSSFRRVAQLGILRKDLNIKFIRGNVDTRIRKLEQKEFDAIVLSYAGIKILGLENKISKVFSDEEMLPCVGQGVIALQNRKNDQDILNFISKVNDITTYNCVIAEREMLKTIEGDCDTAVGGLATIDNNLITLKSELFSLDGKQKFIAKTWGKLKKEKEIGIKIGKELIAQAGNTYKKK</sequence>
<name>A0A382EFS7_9ZZZZ</name>
<dbReference type="PROSITE" id="PS00533">
    <property type="entry name" value="PORPHOBILINOGEN_DEAM"/>
    <property type="match status" value="1"/>
</dbReference>
<organism evidence="8">
    <name type="scientific">marine metagenome</name>
    <dbReference type="NCBI Taxonomy" id="408172"/>
    <lineage>
        <taxon>unclassified sequences</taxon>
        <taxon>metagenomes</taxon>
        <taxon>ecological metagenomes</taxon>
    </lineage>
</organism>
<comment type="similarity">
    <text evidence="2">Belongs to the HMBS family.</text>
</comment>
<dbReference type="SUPFAM" id="SSF54782">
    <property type="entry name" value="Porphobilinogen deaminase (hydroxymethylbilane synthase), C-terminal domain"/>
    <property type="match status" value="1"/>
</dbReference>
<evidence type="ECO:0000256" key="4">
    <source>
        <dbReference type="ARBA" id="ARBA00022679"/>
    </source>
</evidence>
<dbReference type="HAMAP" id="MF_00260">
    <property type="entry name" value="Porphobil_deam"/>
    <property type="match status" value="1"/>
</dbReference>
<dbReference type="PANTHER" id="PTHR11557:SF0">
    <property type="entry name" value="PORPHOBILINOGEN DEAMINASE"/>
    <property type="match status" value="1"/>
</dbReference>
<dbReference type="Gene3D" id="3.30.160.40">
    <property type="entry name" value="Porphobilinogen deaminase, C-terminal domain"/>
    <property type="match status" value="1"/>
</dbReference>
<dbReference type="NCBIfam" id="TIGR00212">
    <property type="entry name" value="hemC"/>
    <property type="match status" value="1"/>
</dbReference>
<dbReference type="GO" id="GO:0004418">
    <property type="term" value="F:hydroxymethylbilane synthase activity"/>
    <property type="evidence" value="ECO:0007669"/>
    <property type="project" value="UniProtKB-EC"/>
</dbReference>
<dbReference type="AlphaFoldDB" id="A0A382EFS7"/>
<dbReference type="InterPro" id="IPR022419">
    <property type="entry name" value="Porphobilin_deaminase_cofac_BS"/>
</dbReference>
<dbReference type="EMBL" id="UINC01044328">
    <property type="protein sequence ID" value="SVB49636.1"/>
    <property type="molecule type" value="Genomic_DNA"/>
</dbReference>